<proteinExistence type="predicted"/>
<evidence type="ECO:0000313" key="2">
    <source>
        <dbReference type="Proteomes" id="UP001054945"/>
    </source>
</evidence>
<organism evidence="1 2">
    <name type="scientific">Caerostris extrusa</name>
    <name type="common">Bark spider</name>
    <name type="synonym">Caerostris bankana</name>
    <dbReference type="NCBI Taxonomy" id="172846"/>
    <lineage>
        <taxon>Eukaryota</taxon>
        <taxon>Metazoa</taxon>
        <taxon>Ecdysozoa</taxon>
        <taxon>Arthropoda</taxon>
        <taxon>Chelicerata</taxon>
        <taxon>Arachnida</taxon>
        <taxon>Araneae</taxon>
        <taxon>Araneomorphae</taxon>
        <taxon>Entelegynae</taxon>
        <taxon>Araneoidea</taxon>
        <taxon>Araneidae</taxon>
        <taxon>Caerostris</taxon>
    </lineage>
</organism>
<sequence length="102" mass="11871">MIDSVLGYQTKETWFKTRQVQAWCKIRMKSKLGPRPELNVHVGDGHYISISRKVFGHEEITTKIQKKIIQRIGFCISSSALKEKEDVAYLEHYETGFLNLQN</sequence>
<keyword evidence="2" id="KW-1185">Reference proteome</keyword>
<protein>
    <submittedName>
        <fullName evidence="1">Uncharacterized protein</fullName>
    </submittedName>
</protein>
<gene>
    <name evidence="1" type="ORF">CEXT_459871</name>
</gene>
<dbReference type="EMBL" id="BPLR01012695">
    <property type="protein sequence ID" value="GIY55902.1"/>
    <property type="molecule type" value="Genomic_DNA"/>
</dbReference>
<comment type="caution">
    <text evidence="1">The sequence shown here is derived from an EMBL/GenBank/DDBJ whole genome shotgun (WGS) entry which is preliminary data.</text>
</comment>
<accession>A0AAV4UDI3</accession>
<dbReference type="AlphaFoldDB" id="A0AAV4UDI3"/>
<name>A0AAV4UDI3_CAEEX</name>
<evidence type="ECO:0000313" key="1">
    <source>
        <dbReference type="EMBL" id="GIY55902.1"/>
    </source>
</evidence>
<dbReference type="Proteomes" id="UP001054945">
    <property type="component" value="Unassembled WGS sequence"/>
</dbReference>
<reference evidence="1 2" key="1">
    <citation type="submission" date="2021-06" db="EMBL/GenBank/DDBJ databases">
        <title>Caerostris extrusa draft genome.</title>
        <authorList>
            <person name="Kono N."/>
            <person name="Arakawa K."/>
        </authorList>
    </citation>
    <scope>NUCLEOTIDE SEQUENCE [LARGE SCALE GENOMIC DNA]</scope>
</reference>